<dbReference type="Pfam" id="PF17615">
    <property type="entry name" value="C166"/>
    <property type="match status" value="2"/>
</dbReference>
<gene>
    <name evidence="1" type="ORF">RRF57_000599</name>
</gene>
<name>A0AAN7UAF9_9PEZI</name>
<proteinExistence type="predicted"/>
<reference evidence="1 2" key="1">
    <citation type="submission" date="2023-10" db="EMBL/GenBank/DDBJ databases">
        <title>Draft genome sequence of Xylaria bambusicola isolate GMP-LS, the root and basal stem rot pathogen of sugarcane in Indonesia.</title>
        <authorList>
            <person name="Selvaraj P."/>
            <person name="Muralishankar V."/>
            <person name="Muruganantham S."/>
            <person name="Sp S."/>
            <person name="Haryani S."/>
            <person name="Lau K.J.X."/>
            <person name="Naqvi N.I."/>
        </authorList>
    </citation>
    <scope>NUCLEOTIDE SEQUENCE [LARGE SCALE GENOMIC DNA]</scope>
    <source>
        <strain evidence="1">GMP-LS</strain>
    </source>
</reference>
<keyword evidence="2" id="KW-1185">Reference proteome</keyword>
<dbReference type="EMBL" id="JAWHQM010000002">
    <property type="protein sequence ID" value="KAK5624883.1"/>
    <property type="molecule type" value="Genomic_DNA"/>
</dbReference>
<evidence type="ECO:0000313" key="2">
    <source>
        <dbReference type="Proteomes" id="UP001305414"/>
    </source>
</evidence>
<accession>A0AAN7UAF9</accession>
<organism evidence="1 2">
    <name type="scientific">Xylaria bambusicola</name>
    <dbReference type="NCBI Taxonomy" id="326684"/>
    <lineage>
        <taxon>Eukaryota</taxon>
        <taxon>Fungi</taxon>
        <taxon>Dikarya</taxon>
        <taxon>Ascomycota</taxon>
        <taxon>Pezizomycotina</taxon>
        <taxon>Sordariomycetes</taxon>
        <taxon>Xylariomycetidae</taxon>
        <taxon>Xylariales</taxon>
        <taxon>Xylariaceae</taxon>
        <taxon>Xylaria</taxon>
    </lineage>
</organism>
<sequence length="216" mass="22652">MTGKQRIDWSIITTVTKMHFSKILAGVAMTSTVMAALTPQQIVDGIRLITQKSQALQAPAQSITVLNGPLIAIGQGPYPTIIAGFTDIVSTANTLIAQLPGTAPITKRSEADEREHPKDLIARGPDAQAVRAAFLNFVAVHQALLNILIGKAGLFSVVPVIGQPVATALRGVEGVVDSIAISLIQLIQDPTADITPDANSLDATLTLSIDVYDGLS</sequence>
<evidence type="ECO:0000313" key="1">
    <source>
        <dbReference type="EMBL" id="KAK5624883.1"/>
    </source>
</evidence>
<dbReference type="Proteomes" id="UP001305414">
    <property type="component" value="Unassembled WGS sequence"/>
</dbReference>
<comment type="caution">
    <text evidence="1">The sequence shown here is derived from an EMBL/GenBank/DDBJ whole genome shotgun (WGS) entry which is preliminary data.</text>
</comment>
<protein>
    <recommendedName>
        <fullName evidence="3">UVI-1 protein</fullName>
    </recommendedName>
</protein>
<dbReference type="AlphaFoldDB" id="A0AAN7UAF9"/>
<evidence type="ECO:0008006" key="3">
    <source>
        <dbReference type="Google" id="ProtNLM"/>
    </source>
</evidence>